<gene>
    <name evidence="1" type="ORF">GCM10009606_42720</name>
</gene>
<dbReference type="Proteomes" id="UP001499979">
    <property type="component" value="Unassembled WGS sequence"/>
</dbReference>
<reference evidence="1 2" key="1">
    <citation type="journal article" date="2019" name="Int. J. Syst. Evol. Microbiol.">
        <title>The Global Catalogue of Microorganisms (GCM) 10K type strain sequencing project: providing services to taxonomists for standard genome sequencing and annotation.</title>
        <authorList>
            <consortium name="The Broad Institute Genomics Platform"/>
            <consortium name="The Broad Institute Genome Sequencing Center for Infectious Disease"/>
            <person name="Wu L."/>
            <person name="Ma J."/>
        </authorList>
    </citation>
    <scope>NUCLEOTIDE SEQUENCE [LARGE SCALE GENOMIC DNA]</scope>
    <source>
        <strain evidence="1 2">JCM 11813</strain>
    </source>
</reference>
<evidence type="ECO:0000313" key="2">
    <source>
        <dbReference type="Proteomes" id="UP001499979"/>
    </source>
</evidence>
<dbReference type="InterPro" id="IPR025566">
    <property type="entry name" value="DUF4331"/>
</dbReference>
<dbReference type="EMBL" id="BAAAJE010000027">
    <property type="protein sequence ID" value="GAA1160103.1"/>
    <property type="molecule type" value="Genomic_DNA"/>
</dbReference>
<keyword evidence="2" id="KW-1185">Reference proteome</keyword>
<protein>
    <submittedName>
        <fullName evidence="1">DUF4331 domain-containing protein</fullName>
    </submittedName>
</protein>
<organism evidence="1 2">
    <name type="scientific">Nocardioides aquiterrae</name>
    <dbReference type="NCBI Taxonomy" id="203799"/>
    <lineage>
        <taxon>Bacteria</taxon>
        <taxon>Bacillati</taxon>
        <taxon>Actinomycetota</taxon>
        <taxon>Actinomycetes</taxon>
        <taxon>Propionibacteriales</taxon>
        <taxon>Nocardioidaceae</taxon>
        <taxon>Nocardioides</taxon>
    </lineage>
</organism>
<comment type="caution">
    <text evidence="1">The sequence shown here is derived from an EMBL/GenBank/DDBJ whole genome shotgun (WGS) entry which is preliminary data.</text>
</comment>
<sequence>MSSHREAPEMAKDPVADGTDVYAFVSPDRPDTVTLIANFIPLQKPDGGPNFYEFGDDVLYEIHVCNTGSGEPDVTYRFRFETRIRNPKTFLYNTGPIADIGDETWNRPQHYTVTRVRHGNKSVLGTGLACPPVNVGPRSTPDYASLGAQALHTLGGRSVFAGQRADAFHVDLGSVFDLGALRPFNEAHLISMPAMNGVNAVQSYNVHTIAIQVPITELTRGGARPTDPLDPKAVIGVWATASRRQGRVYDSKQGRYVDHGPWVQVSRLGNPLFNEVIVPMAEKDRWNAVGPSGDVRYEKYVNRPELARLLPVLYPGVFPNLAAYDRPRADLNAILLTGIPQGVVPGFQNYTGPVQADMLRLNVAVPPADDPNPLGLVGGDAAGFPNGRRIEDDVVTVELRAVAGLTIPLVDPSYTPDGAASAVQDGTTDTNAPLLDAFPYLGLPGGGYQTEPGTTAAS</sequence>
<dbReference type="RefSeq" id="WP_343910042.1">
    <property type="nucleotide sequence ID" value="NZ_BAAAJE010000027.1"/>
</dbReference>
<name>A0ABN1UNA2_9ACTN</name>
<evidence type="ECO:0000313" key="1">
    <source>
        <dbReference type="EMBL" id="GAA1160103.1"/>
    </source>
</evidence>
<proteinExistence type="predicted"/>
<dbReference type="Pfam" id="PF14224">
    <property type="entry name" value="DUF4331"/>
    <property type="match status" value="1"/>
</dbReference>
<accession>A0ABN1UNA2</accession>